<dbReference type="Proteomes" id="UP000001396">
    <property type="component" value="Unassembled WGS sequence"/>
</dbReference>
<sequence length="685" mass="76112">MYRFSSSIYKSFTLNINNNNISNYSSSNRYSCKIMYMLVLLLVLLLDHGCYAQSNSAVSQRIYTNVGRPLPCSRLLDVNGQFGCTSKEFGNSGLVHLVDSDASLADLPSHAIAVLDANFFNGTIVNRIISKVEGIVVLTDTKQNYRYSPDLPVPNAPYGLYPKPTFSFNSAGDSLSYQSFDKPFFVLDKNNSAIARSYGNWNRDGNLPQYGCHLESFMHAAINAQTCLRRSFCVPVGGKSSWSTFSPEFDQSSTIIMVSVPLDATAFFHDLAYGSQTSAYGQTVLLGIVEALSRVANQTSTWKYTVIFAAYDGERWGYLGSTKLVDDIINTECKKYTSDGYGCLDPRILDVTFMNISFTKIKFIVELNQIGNPLKVDGSGHYVYALNSLKSNANNPDQQLLYQTFADVAKELAGKVKISTQPVDQDEVPEIPPSSSMAYLKQNPNIPTIIVTDHFGVYTNNYFSSHNDDYTNINANIIVDAVTYFATVIDRLAGGNNTIVQNSLFVEDMLDCLTKNFTCKYAQQFAGSSQPVPSFYTSVYGYGPDNQYLTIQSLFVHSVMAYFAASNRTGIMCDESNSCPESAQACIGGTCVITNSHFHDAISLGFTFDEPSYSWVIGNTSYPTYVESNWNSIVINFYQQDSHTTEALFLVFGIIEMFVVIAIIFVSKRYLSKRYKLLMGGFENN</sequence>
<evidence type="ECO:0000256" key="7">
    <source>
        <dbReference type="ARBA" id="ARBA00022989"/>
    </source>
</evidence>
<dbReference type="RefSeq" id="XP_020431244.1">
    <property type="nucleotide sequence ID" value="XM_020578780.1"/>
</dbReference>
<dbReference type="PANTHER" id="PTHR21092:SF0">
    <property type="entry name" value="NICASTRIN"/>
    <property type="match status" value="1"/>
</dbReference>
<evidence type="ECO:0000256" key="1">
    <source>
        <dbReference type="ARBA" id="ARBA00004479"/>
    </source>
</evidence>
<dbReference type="SUPFAM" id="SSF53187">
    <property type="entry name" value="Zn-dependent exopeptidases"/>
    <property type="match status" value="1"/>
</dbReference>
<evidence type="ECO:0000256" key="5">
    <source>
        <dbReference type="ARBA" id="ARBA00022729"/>
    </source>
</evidence>
<protein>
    <recommendedName>
        <fullName evidence="3">Nicastrin</fullName>
    </recommendedName>
</protein>
<name>D3BHE5_HETP5</name>
<dbReference type="Pfam" id="PF18266">
    <property type="entry name" value="Ncstrn_small"/>
    <property type="match status" value="1"/>
</dbReference>
<dbReference type="PANTHER" id="PTHR21092">
    <property type="entry name" value="NICASTRIN"/>
    <property type="match status" value="1"/>
</dbReference>
<dbReference type="GO" id="GO:0016485">
    <property type="term" value="P:protein processing"/>
    <property type="evidence" value="ECO:0007669"/>
    <property type="project" value="InterPro"/>
</dbReference>
<comment type="caution">
    <text evidence="12">The sequence shown here is derived from an EMBL/GenBank/DDBJ whole genome shotgun (WGS) entry which is preliminary data.</text>
</comment>
<dbReference type="Pfam" id="PF05450">
    <property type="entry name" value="Nicastrin"/>
    <property type="match status" value="1"/>
</dbReference>
<dbReference type="GeneID" id="31363427"/>
<comment type="similarity">
    <text evidence="2">Belongs to the nicastrin family.</text>
</comment>
<dbReference type="FunCoup" id="D3BHE5">
    <property type="interactions" value="337"/>
</dbReference>
<evidence type="ECO:0000256" key="2">
    <source>
        <dbReference type="ARBA" id="ARBA00007717"/>
    </source>
</evidence>
<keyword evidence="13" id="KW-1185">Reference proteome</keyword>
<evidence type="ECO:0000256" key="9">
    <source>
        <dbReference type="ARBA" id="ARBA00023180"/>
    </source>
</evidence>
<evidence type="ECO:0000256" key="3">
    <source>
        <dbReference type="ARBA" id="ARBA00015303"/>
    </source>
</evidence>
<dbReference type="Gene3D" id="3.40.630.10">
    <property type="entry name" value="Zn peptidases"/>
    <property type="match status" value="1"/>
</dbReference>
<evidence type="ECO:0000256" key="4">
    <source>
        <dbReference type="ARBA" id="ARBA00022692"/>
    </source>
</evidence>
<dbReference type="EMBL" id="ADBJ01000036">
    <property type="protein sequence ID" value="EFA79122.1"/>
    <property type="molecule type" value="Genomic_DNA"/>
</dbReference>
<reference evidence="12 13" key="1">
    <citation type="journal article" date="2011" name="Genome Res.">
        <title>Phylogeny-wide analysis of social amoeba genomes highlights ancient origins for complex intercellular communication.</title>
        <authorList>
            <person name="Heidel A.J."/>
            <person name="Lawal H.M."/>
            <person name="Felder M."/>
            <person name="Schilde C."/>
            <person name="Helps N.R."/>
            <person name="Tunggal B."/>
            <person name="Rivero F."/>
            <person name="John U."/>
            <person name="Schleicher M."/>
            <person name="Eichinger L."/>
            <person name="Platzer M."/>
            <person name="Noegel A.A."/>
            <person name="Schaap P."/>
            <person name="Gloeckner G."/>
        </authorList>
    </citation>
    <scope>NUCLEOTIDE SEQUENCE [LARGE SCALE GENOMIC DNA]</scope>
    <source>
        <strain evidence="13">ATCC 26659 / Pp 5 / PN500</strain>
    </source>
</reference>
<dbReference type="STRING" id="670386.D3BHE5"/>
<comment type="subcellular location">
    <subcellularLocation>
        <location evidence="1">Membrane</location>
        <topology evidence="1">Single-pass type I membrane protein</topology>
    </subcellularLocation>
</comment>
<evidence type="ECO:0000313" key="12">
    <source>
        <dbReference type="EMBL" id="EFA79122.1"/>
    </source>
</evidence>
<proteinExistence type="inferred from homology"/>
<keyword evidence="5" id="KW-0732">Signal</keyword>
<dbReference type="InParanoid" id="D3BHE5"/>
<keyword evidence="4 10" id="KW-0812">Transmembrane</keyword>
<keyword evidence="7 10" id="KW-1133">Transmembrane helix</keyword>
<feature type="domain" description="Nicastrin small lobe" evidence="11">
    <location>
        <begin position="71"/>
        <end position="220"/>
    </location>
</feature>
<dbReference type="InterPro" id="IPR041084">
    <property type="entry name" value="Ncstrn_small"/>
</dbReference>
<evidence type="ECO:0000256" key="6">
    <source>
        <dbReference type="ARBA" id="ARBA00022976"/>
    </source>
</evidence>
<gene>
    <name evidence="12" type="primary">ncstn</name>
    <name evidence="12" type="ORF">PPL_07947</name>
</gene>
<keyword evidence="8 10" id="KW-0472">Membrane</keyword>
<dbReference type="GO" id="GO:0005886">
    <property type="term" value="C:plasma membrane"/>
    <property type="evidence" value="ECO:0007669"/>
    <property type="project" value="UniProtKB-ARBA"/>
</dbReference>
<keyword evidence="6" id="KW-0914">Notch signaling pathway</keyword>
<evidence type="ECO:0000256" key="10">
    <source>
        <dbReference type="SAM" id="Phobius"/>
    </source>
</evidence>
<evidence type="ECO:0000256" key="8">
    <source>
        <dbReference type="ARBA" id="ARBA00023136"/>
    </source>
</evidence>
<keyword evidence="9" id="KW-0325">Glycoprotein</keyword>
<dbReference type="OMA" id="ECVYPGV"/>
<feature type="transmembrane region" description="Helical" evidence="10">
    <location>
        <begin position="647"/>
        <end position="666"/>
    </location>
</feature>
<dbReference type="AlphaFoldDB" id="D3BHE5"/>
<dbReference type="GO" id="GO:0007219">
    <property type="term" value="P:Notch signaling pathway"/>
    <property type="evidence" value="ECO:0007669"/>
    <property type="project" value="UniProtKB-KW"/>
</dbReference>
<evidence type="ECO:0000259" key="11">
    <source>
        <dbReference type="Pfam" id="PF18266"/>
    </source>
</evidence>
<accession>D3BHE5</accession>
<evidence type="ECO:0000313" key="13">
    <source>
        <dbReference type="Proteomes" id="UP000001396"/>
    </source>
</evidence>
<dbReference type="InterPro" id="IPR008710">
    <property type="entry name" value="Nicastrin"/>
</dbReference>
<organism evidence="12 13">
    <name type="scientific">Heterostelium pallidum (strain ATCC 26659 / Pp 5 / PN500)</name>
    <name type="common">Cellular slime mold</name>
    <name type="synonym">Polysphondylium pallidum</name>
    <dbReference type="NCBI Taxonomy" id="670386"/>
    <lineage>
        <taxon>Eukaryota</taxon>
        <taxon>Amoebozoa</taxon>
        <taxon>Evosea</taxon>
        <taxon>Eumycetozoa</taxon>
        <taxon>Dictyostelia</taxon>
        <taxon>Acytosteliales</taxon>
        <taxon>Acytosteliaceae</taxon>
        <taxon>Heterostelium</taxon>
    </lineage>
</organism>